<dbReference type="Gene3D" id="3.40.1390.20">
    <property type="entry name" value="HprK N-terminal domain-like"/>
    <property type="match status" value="1"/>
</dbReference>
<keyword evidence="7" id="KW-0067">ATP-binding</keyword>
<dbReference type="InterPro" id="IPR028979">
    <property type="entry name" value="Ser_kin/Pase_Hpr-like_N_sf"/>
</dbReference>
<dbReference type="GO" id="GO:0000155">
    <property type="term" value="F:phosphorelay sensor kinase activity"/>
    <property type="evidence" value="ECO:0007669"/>
    <property type="project" value="InterPro"/>
</dbReference>
<dbReference type="AlphaFoldDB" id="A0A235BP27"/>
<dbReference type="Gene3D" id="3.40.50.300">
    <property type="entry name" value="P-loop containing nucleotide triphosphate hydrolases"/>
    <property type="match status" value="1"/>
</dbReference>
<feature type="domain" description="HPr(Ser) kinase/phosphorylase N-terminal" evidence="10">
    <location>
        <begin position="2"/>
        <end position="109"/>
    </location>
</feature>
<evidence type="ECO:0000256" key="5">
    <source>
        <dbReference type="ARBA" id="ARBA00022741"/>
    </source>
</evidence>
<dbReference type="SUPFAM" id="SSF75138">
    <property type="entry name" value="HprK N-terminal domain-like"/>
    <property type="match status" value="1"/>
</dbReference>
<dbReference type="NCBIfam" id="TIGR00679">
    <property type="entry name" value="hpr-ser"/>
    <property type="match status" value="1"/>
</dbReference>
<evidence type="ECO:0000259" key="11">
    <source>
        <dbReference type="Pfam" id="PF07475"/>
    </source>
</evidence>
<evidence type="ECO:0000256" key="1">
    <source>
        <dbReference type="ARBA" id="ARBA00001120"/>
    </source>
</evidence>
<dbReference type="InterPro" id="IPR027417">
    <property type="entry name" value="P-loop_NTPase"/>
</dbReference>
<keyword evidence="8" id="KW-0511">Multifunctional enzyme</keyword>
<dbReference type="InterPro" id="IPR003755">
    <property type="entry name" value="HPr(Ser)_kin/Pase"/>
</dbReference>
<dbReference type="EMBL" id="NOZQ01000209">
    <property type="protein sequence ID" value="OYD13974.1"/>
    <property type="molecule type" value="Genomic_DNA"/>
</dbReference>
<dbReference type="InterPro" id="IPR011104">
    <property type="entry name" value="Hpr_kin/Pase_C"/>
</dbReference>
<dbReference type="PANTHER" id="PTHR30305">
    <property type="entry name" value="PROTEIN YJDM-RELATED"/>
    <property type="match status" value="1"/>
</dbReference>
<feature type="domain" description="HPr kinase/phosphorylase C-terminal" evidence="11">
    <location>
        <begin position="124"/>
        <end position="295"/>
    </location>
</feature>
<keyword evidence="5" id="KW-0547">Nucleotide-binding</keyword>
<dbReference type="PANTHER" id="PTHR30305:SF1">
    <property type="entry name" value="HPR KINASE_PHOSPHORYLASE"/>
    <property type="match status" value="1"/>
</dbReference>
<proteinExistence type="inferred from homology"/>
<evidence type="ECO:0000256" key="3">
    <source>
        <dbReference type="ARBA" id="ARBA00022527"/>
    </source>
</evidence>
<keyword evidence="6 12" id="KW-0418">Kinase</keyword>
<dbReference type="CDD" id="cd01918">
    <property type="entry name" value="HprK_C"/>
    <property type="match status" value="1"/>
</dbReference>
<dbReference type="GO" id="GO:0006109">
    <property type="term" value="P:regulation of carbohydrate metabolic process"/>
    <property type="evidence" value="ECO:0007669"/>
    <property type="project" value="InterPro"/>
</dbReference>
<evidence type="ECO:0000256" key="6">
    <source>
        <dbReference type="ARBA" id="ARBA00022777"/>
    </source>
</evidence>
<sequence length="316" mass="35176">MNIRDLIQIEGLSIDIIAGNSGMDNEIKNEIVYFPELLIAGFDVSDGKESIQILSRDALDCARENLNLLRNLTKVSPPCIIIPHDIPTPDVLIQICVEEKIPLLLTHSSPLDTRNVIEHQLEREFAPSVLVHGTLIDVYGMGVLLKGTSGIGKTECALDLVFRGHRLVADDVVRIIKRRNGKLEGEGVEESKKLKHHIEIRGIGILDMRSIFGIRGVRERKGVELVVNLYEGRSKTPTEISGIKSKTCKILGVELPEIRIPLVPGKHISALIEVIALNKLLKLTGTDSANEFNEELIRVMKSHRKKKGKTNQHKNE</sequence>
<evidence type="ECO:0000313" key="13">
    <source>
        <dbReference type="Proteomes" id="UP000215215"/>
    </source>
</evidence>
<dbReference type="SUPFAM" id="SSF53795">
    <property type="entry name" value="PEP carboxykinase-like"/>
    <property type="match status" value="1"/>
</dbReference>
<protein>
    <submittedName>
        <fullName evidence="12">HPr(Ser) kinase/phosphatase</fullName>
    </submittedName>
</protein>
<dbReference type="GO" id="GO:0005524">
    <property type="term" value="F:ATP binding"/>
    <property type="evidence" value="ECO:0007669"/>
    <property type="project" value="UniProtKB-KW"/>
</dbReference>
<comment type="catalytic activity">
    <reaction evidence="1">
        <text>[HPr protein]-L-serine + ATP = [HPr protein]-O-phospho-L-serine + ADP + H(+)</text>
        <dbReference type="Rhea" id="RHEA:46600"/>
        <dbReference type="Rhea" id="RHEA-COMP:11602"/>
        <dbReference type="Rhea" id="RHEA-COMP:11603"/>
        <dbReference type="ChEBI" id="CHEBI:15378"/>
        <dbReference type="ChEBI" id="CHEBI:29999"/>
        <dbReference type="ChEBI" id="CHEBI:30616"/>
        <dbReference type="ChEBI" id="CHEBI:83421"/>
        <dbReference type="ChEBI" id="CHEBI:456216"/>
    </reaction>
</comment>
<keyword evidence="4" id="KW-0808">Transferase</keyword>
<comment type="similarity">
    <text evidence="2">Belongs to the HPrK/P family.</text>
</comment>
<comment type="catalytic activity">
    <reaction evidence="9">
        <text>[HPr protein]-O-phospho-L-serine + phosphate + H(+) = [HPr protein]-L-serine + diphosphate</text>
        <dbReference type="Rhea" id="RHEA:46604"/>
        <dbReference type="Rhea" id="RHEA-COMP:11602"/>
        <dbReference type="Rhea" id="RHEA-COMP:11603"/>
        <dbReference type="ChEBI" id="CHEBI:15378"/>
        <dbReference type="ChEBI" id="CHEBI:29999"/>
        <dbReference type="ChEBI" id="CHEBI:33019"/>
        <dbReference type="ChEBI" id="CHEBI:43474"/>
        <dbReference type="ChEBI" id="CHEBI:83421"/>
    </reaction>
</comment>
<evidence type="ECO:0000256" key="8">
    <source>
        <dbReference type="ARBA" id="ARBA00023268"/>
    </source>
</evidence>
<evidence type="ECO:0000313" key="12">
    <source>
        <dbReference type="EMBL" id="OYD13974.1"/>
    </source>
</evidence>
<dbReference type="Pfam" id="PF07475">
    <property type="entry name" value="Hpr_kinase_C"/>
    <property type="match status" value="1"/>
</dbReference>
<dbReference type="Pfam" id="PF02603">
    <property type="entry name" value="Hpr_kinase_N"/>
    <property type="match status" value="1"/>
</dbReference>
<organism evidence="12 13">
    <name type="scientific">candidate division WOR-3 bacterium JGI_Cruoil_03_44_89</name>
    <dbReference type="NCBI Taxonomy" id="1973748"/>
    <lineage>
        <taxon>Bacteria</taxon>
        <taxon>Bacteria division WOR-3</taxon>
    </lineage>
</organism>
<evidence type="ECO:0000256" key="9">
    <source>
        <dbReference type="ARBA" id="ARBA00047657"/>
    </source>
</evidence>
<evidence type="ECO:0000259" key="10">
    <source>
        <dbReference type="Pfam" id="PF02603"/>
    </source>
</evidence>
<evidence type="ECO:0000256" key="2">
    <source>
        <dbReference type="ARBA" id="ARBA00006883"/>
    </source>
</evidence>
<dbReference type="InterPro" id="IPR011126">
    <property type="entry name" value="Hpr_kin/Pase_Hpr_N"/>
</dbReference>
<dbReference type="GO" id="GO:0004674">
    <property type="term" value="F:protein serine/threonine kinase activity"/>
    <property type="evidence" value="ECO:0007669"/>
    <property type="project" value="UniProtKB-KW"/>
</dbReference>
<evidence type="ECO:0000256" key="4">
    <source>
        <dbReference type="ARBA" id="ARBA00022679"/>
    </source>
</evidence>
<evidence type="ECO:0000256" key="7">
    <source>
        <dbReference type="ARBA" id="ARBA00022840"/>
    </source>
</evidence>
<reference evidence="12 13" key="1">
    <citation type="submission" date="2017-07" db="EMBL/GenBank/DDBJ databases">
        <title>Recovery of genomes from metagenomes via a dereplication, aggregation, and scoring strategy.</title>
        <authorList>
            <person name="Sieber C.M."/>
            <person name="Probst A.J."/>
            <person name="Sharrar A."/>
            <person name="Thomas B.C."/>
            <person name="Hess M."/>
            <person name="Tringe S.G."/>
            <person name="Banfield J.F."/>
        </authorList>
    </citation>
    <scope>NUCLEOTIDE SEQUENCE [LARGE SCALE GENOMIC DNA]</scope>
    <source>
        <strain evidence="12">JGI_Cruoil_03_44_89</strain>
    </source>
</reference>
<keyword evidence="3" id="KW-0723">Serine/threonine-protein kinase</keyword>
<accession>A0A235BP27</accession>
<comment type="caution">
    <text evidence="12">The sequence shown here is derived from an EMBL/GenBank/DDBJ whole genome shotgun (WGS) entry which is preliminary data.</text>
</comment>
<gene>
    <name evidence="12" type="primary">hprK</name>
    <name evidence="12" type="ORF">CH333_09185</name>
</gene>
<name>A0A235BP27_UNCW3</name>
<dbReference type="Proteomes" id="UP000215215">
    <property type="component" value="Unassembled WGS sequence"/>
</dbReference>